<protein>
    <recommendedName>
        <fullName evidence="2">DUF6604 domain-containing protein</fullName>
    </recommendedName>
</protein>
<dbReference type="PIRSF" id="PIRSF028035">
    <property type="entry name" value="UCP028035"/>
    <property type="match status" value="1"/>
</dbReference>
<dbReference type="InterPro" id="IPR046539">
    <property type="entry name" value="DUF6604"/>
</dbReference>
<dbReference type="Pfam" id="PF20253">
    <property type="entry name" value="DUF6604"/>
    <property type="match status" value="1"/>
</dbReference>
<evidence type="ECO:0000259" key="2">
    <source>
        <dbReference type="Pfam" id="PF20253"/>
    </source>
</evidence>
<name>A0AAN7HC80_9PEZI</name>
<feature type="domain" description="DUF6604" evidence="2">
    <location>
        <begin position="9"/>
        <end position="306"/>
    </location>
</feature>
<evidence type="ECO:0000313" key="3">
    <source>
        <dbReference type="EMBL" id="KAK4238128.1"/>
    </source>
</evidence>
<reference evidence="3" key="2">
    <citation type="submission" date="2023-05" db="EMBL/GenBank/DDBJ databases">
        <authorList>
            <consortium name="Lawrence Berkeley National Laboratory"/>
            <person name="Steindorff A."/>
            <person name="Hensen N."/>
            <person name="Bonometti L."/>
            <person name="Westerberg I."/>
            <person name="Brannstrom I.O."/>
            <person name="Guillou S."/>
            <person name="Cros-Aarteil S."/>
            <person name="Calhoun S."/>
            <person name="Haridas S."/>
            <person name="Kuo A."/>
            <person name="Mondo S."/>
            <person name="Pangilinan J."/>
            <person name="Riley R."/>
            <person name="Labutti K."/>
            <person name="Andreopoulos B."/>
            <person name="Lipzen A."/>
            <person name="Chen C."/>
            <person name="Yanf M."/>
            <person name="Daum C."/>
            <person name="Ng V."/>
            <person name="Clum A."/>
            <person name="Ohm R."/>
            <person name="Martin F."/>
            <person name="Silar P."/>
            <person name="Natvig D."/>
            <person name="Lalanne C."/>
            <person name="Gautier V."/>
            <person name="Ament-Velasquez S.L."/>
            <person name="Kruys A."/>
            <person name="Hutchinson M.I."/>
            <person name="Powell A.J."/>
            <person name="Barry K."/>
            <person name="Miller A.N."/>
            <person name="Grigoriev I.V."/>
            <person name="Debuchy R."/>
            <person name="Gladieux P."/>
            <person name="Thoren M.H."/>
            <person name="Johannesson H."/>
        </authorList>
    </citation>
    <scope>NUCLEOTIDE SEQUENCE</scope>
    <source>
        <strain evidence="3">CBS 532.94</strain>
    </source>
</reference>
<feature type="region of interest" description="Disordered" evidence="1">
    <location>
        <begin position="169"/>
        <end position="232"/>
    </location>
</feature>
<feature type="compositionally biased region" description="Basic residues" evidence="1">
    <location>
        <begin position="198"/>
        <end position="221"/>
    </location>
</feature>
<organism evidence="3 4">
    <name type="scientific">Achaetomium macrosporum</name>
    <dbReference type="NCBI Taxonomy" id="79813"/>
    <lineage>
        <taxon>Eukaryota</taxon>
        <taxon>Fungi</taxon>
        <taxon>Dikarya</taxon>
        <taxon>Ascomycota</taxon>
        <taxon>Pezizomycotina</taxon>
        <taxon>Sordariomycetes</taxon>
        <taxon>Sordariomycetidae</taxon>
        <taxon>Sordariales</taxon>
        <taxon>Chaetomiaceae</taxon>
        <taxon>Achaetomium</taxon>
    </lineage>
</organism>
<feature type="compositionally biased region" description="Acidic residues" evidence="1">
    <location>
        <begin position="173"/>
        <end position="186"/>
    </location>
</feature>
<evidence type="ECO:0000313" key="4">
    <source>
        <dbReference type="Proteomes" id="UP001303760"/>
    </source>
</evidence>
<dbReference type="Proteomes" id="UP001303760">
    <property type="component" value="Unassembled WGS sequence"/>
</dbReference>
<evidence type="ECO:0000256" key="1">
    <source>
        <dbReference type="SAM" id="MobiDB-lite"/>
    </source>
</evidence>
<comment type="caution">
    <text evidence="3">The sequence shown here is derived from an EMBL/GenBank/DDBJ whole genome shotgun (WGS) entry which is preliminary data.</text>
</comment>
<dbReference type="EMBL" id="MU860108">
    <property type="protein sequence ID" value="KAK4238128.1"/>
    <property type="molecule type" value="Genomic_DNA"/>
</dbReference>
<reference evidence="3" key="1">
    <citation type="journal article" date="2023" name="Mol. Phylogenet. Evol.">
        <title>Genome-scale phylogeny and comparative genomics of the fungal order Sordariales.</title>
        <authorList>
            <person name="Hensen N."/>
            <person name="Bonometti L."/>
            <person name="Westerberg I."/>
            <person name="Brannstrom I.O."/>
            <person name="Guillou S."/>
            <person name="Cros-Aarteil S."/>
            <person name="Calhoun S."/>
            <person name="Haridas S."/>
            <person name="Kuo A."/>
            <person name="Mondo S."/>
            <person name="Pangilinan J."/>
            <person name="Riley R."/>
            <person name="LaButti K."/>
            <person name="Andreopoulos B."/>
            <person name="Lipzen A."/>
            <person name="Chen C."/>
            <person name="Yan M."/>
            <person name="Daum C."/>
            <person name="Ng V."/>
            <person name="Clum A."/>
            <person name="Steindorff A."/>
            <person name="Ohm R.A."/>
            <person name="Martin F."/>
            <person name="Silar P."/>
            <person name="Natvig D.O."/>
            <person name="Lalanne C."/>
            <person name="Gautier V."/>
            <person name="Ament-Velasquez S.L."/>
            <person name="Kruys A."/>
            <person name="Hutchinson M.I."/>
            <person name="Powell A.J."/>
            <person name="Barry K."/>
            <person name="Miller A.N."/>
            <person name="Grigoriev I.V."/>
            <person name="Debuchy R."/>
            <person name="Gladieux P."/>
            <person name="Hiltunen Thoren M."/>
            <person name="Johannesson H."/>
        </authorList>
    </citation>
    <scope>NUCLEOTIDE SEQUENCE</scope>
    <source>
        <strain evidence="3">CBS 532.94</strain>
    </source>
</reference>
<sequence length="996" mass="113349">MATRNLYLAYKRDTSQLLYWVIRTSNGIIKASKALPDLQDGDTAVNTTGHITVAGLVALCKLIARHISSVPPTILRLFSSVIKARTTVYNVFQQVVAENPDPETEKNNACHKHFIDALTEAFHILGGKNWKGDEFKNSNAADADAFIKVKDDLDRLVLENKFGALDLGRGGSVDDEAGESNDDGDADEKPQPDSSSAPRKRQQAKPGRGKGKRGKKPKKQQRPVTPKEQSLDDVPLESYRIIQDTDGIITDYLMAVYGIIREWLDLRAYLQGIWHECAYDGLNSAVCGTLSNLAVAMIQRTASTIFVDFPGHDNYETVMSTITRGNPEKAQGMFTIGLWRVGPSGESVDKVKETNVDVKEQFMIYTYQDLVDFVEDFQKNRSGKPTKRMSDELRNWDPNFNLQRATNEQRIRWRRSYTINWLYDLVNVFSAIVVQRNTMQGESHILEKVDWSPQGPWARHRRLFGLNEFAGFVTSLAMQKPGTDIRKRILPHHVFQLQCIVDSFMVARGWSISALKGHILADPARKFRPRRDVDLFLDRNNERFGTGFLQGVHILNQLLQRNGLLHHDPHRHQNLYLILESFRDDFRDWLGETKYMYGLKTIPPSRFSHCNPNGLWEYSPFLCGIGLAEALELAYLVGMKVWEELPEPMLLVHLHNMLVKKGYIRNPIGLYATLEELFGPAFFDGKPPTSHFDQALLERIRGRGRLATRRAAEGRREAATSHDVYRMLDVKLNRFFKMKSHLLLYRQSNWNVVAIPDADISLKSPLWMVRLATKVVVDPITGQRRLEDTDLVRRARAAGISDKDMLEMPPFHAVASPWQPPEALGAVLPELYGSLNLPSEFRPAAMPHAGGPRGNPNQQQLDGRNLLDVLKLDLIRDVCGEAPVSSLNYVFTTCLFMMLFGRFEDELKKRRNRLYIRAYETDSEWSLQKPAGLTLMALAGQDEECLRVMTDIFQNPRAGFMNHIYWKDLETTADWARRFLEKVEDDDVGTDACSVM</sequence>
<accession>A0AAN7HC80</accession>
<keyword evidence="4" id="KW-1185">Reference proteome</keyword>
<dbReference type="PANTHER" id="PTHR38795">
    <property type="entry name" value="DUF6604 DOMAIN-CONTAINING PROTEIN"/>
    <property type="match status" value="1"/>
</dbReference>
<dbReference type="InterPro" id="IPR016864">
    <property type="entry name" value="UCP028035"/>
</dbReference>
<proteinExistence type="predicted"/>
<dbReference type="AlphaFoldDB" id="A0AAN7HC80"/>
<gene>
    <name evidence="3" type="ORF">C8A03DRAFT_15370</name>
</gene>
<dbReference type="PANTHER" id="PTHR38795:SF1">
    <property type="entry name" value="DUF6604 DOMAIN-CONTAINING PROTEIN"/>
    <property type="match status" value="1"/>
</dbReference>